<name>A0ABR1F3H2_9ASCO</name>
<feature type="compositionally biased region" description="Polar residues" evidence="1">
    <location>
        <begin position="190"/>
        <end position="200"/>
    </location>
</feature>
<evidence type="ECO:0000313" key="4">
    <source>
        <dbReference type="Proteomes" id="UP001498771"/>
    </source>
</evidence>
<feature type="compositionally biased region" description="Basic and acidic residues" evidence="1">
    <location>
        <begin position="116"/>
        <end position="125"/>
    </location>
</feature>
<keyword evidence="2" id="KW-0472">Membrane</keyword>
<feature type="region of interest" description="Disordered" evidence="1">
    <location>
        <begin position="116"/>
        <end position="201"/>
    </location>
</feature>
<proteinExistence type="predicted"/>
<feature type="region of interest" description="Disordered" evidence="1">
    <location>
        <begin position="239"/>
        <end position="288"/>
    </location>
</feature>
<evidence type="ECO:0000256" key="1">
    <source>
        <dbReference type="SAM" id="MobiDB-lite"/>
    </source>
</evidence>
<accession>A0ABR1F3H2</accession>
<reference evidence="3 4" key="1">
    <citation type="submission" date="2024-03" db="EMBL/GenBank/DDBJ databases">
        <title>Genome-scale model development and genomic sequencing of the oleaginous clade Lipomyces.</title>
        <authorList>
            <consortium name="Lawrence Berkeley National Laboratory"/>
            <person name="Czajka J.J."/>
            <person name="Han Y."/>
            <person name="Kim J."/>
            <person name="Mondo S.J."/>
            <person name="Hofstad B.A."/>
            <person name="Robles A."/>
            <person name="Haridas S."/>
            <person name="Riley R."/>
            <person name="LaButti K."/>
            <person name="Pangilinan J."/>
            <person name="Andreopoulos W."/>
            <person name="Lipzen A."/>
            <person name="Yan J."/>
            <person name="Wang M."/>
            <person name="Ng V."/>
            <person name="Grigoriev I.V."/>
            <person name="Spatafora J.W."/>
            <person name="Magnuson J.K."/>
            <person name="Baker S.E."/>
            <person name="Pomraning K.R."/>
        </authorList>
    </citation>
    <scope>NUCLEOTIDE SEQUENCE [LARGE SCALE GENOMIC DNA]</scope>
    <source>
        <strain evidence="3 4">Phaff 52-87</strain>
    </source>
</reference>
<dbReference type="RefSeq" id="XP_064767380.1">
    <property type="nucleotide sequence ID" value="XM_064910026.1"/>
</dbReference>
<protein>
    <submittedName>
        <fullName evidence="3">Uncharacterized protein</fullName>
    </submittedName>
</protein>
<keyword evidence="4" id="KW-1185">Reference proteome</keyword>
<keyword evidence="2" id="KW-0812">Transmembrane</keyword>
<evidence type="ECO:0000313" key="3">
    <source>
        <dbReference type="EMBL" id="KAK7204347.1"/>
    </source>
</evidence>
<feature type="compositionally biased region" description="Polar residues" evidence="1">
    <location>
        <begin position="150"/>
        <end position="164"/>
    </location>
</feature>
<dbReference type="Proteomes" id="UP001498771">
    <property type="component" value="Unassembled WGS sequence"/>
</dbReference>
<comment type="caution">
    <text evidence="3">The sequence shown here is derived from an EMBL/GenBank/DDBJ whole genome shotgun (WGS) entry which is preliminary data.</text>
</comment>
<sequence>MGIEETHLNATHASLNGTLQANSTSTNATSANNTLDARSALTATTPTTDLVYLSTGYKTLSFVLLAILTVLIFAIAGVLVVGLRRRTARAAEEAVRQASERYQGDLQRQREMARRLREADTERGVKSPPRSPVESDPEVITFPSAGGKSRSASGLKSEIQTPGSPSARRKMNIIIPTARQSGVSSGGSSTPSCPISATSSSDDDMFKYTIPEAEAAERARSANPFTDSIRGFARRVGLAGEETPARAEDAVSTNRVSPVAVSRPPPAVPSRALKPRQKPQWVAPGPRM</sequence>
<keyword evidence="2" id="KW-1133">Transmembrane helix</keyword>
<dbReference type="EMBL" id="JBBJBU010000008">
    <property type="protein sequence ID" value="KAK7204347.1"/>
    <property type="molecule type" value="Genomic_DNA"/>
</dbReference>
<gene>
    <name evidence="3" type="ORF">BZA70DRAFT_190149</name>
</gene>
<organism evidence="3 4">
    <name type="scientific">Myxozyma melibiosi</name>
    <dbReference type="NCBI Taxonomy" id="54550"/>
    <lineage>
        <taxon>Eukaryota</taxon>
        <taxon>Fungi</taxon>
        <taxon>Dikarya</taxon>
        <taxon>Ascomycota</taxon>
        <taxon>Saccharomycotina</taxon>
        <taxon>Lipomycetes</taxon>
        <taxon>Lipomycetales</taxon>
        <taxon>Lipomycetaceae</taxon>
        <taxon>Myxozyma</taxon>
    </lineage>
</organism>
<evidence type="ECO:0000256" key="2">
    <source>
        <dbReference type="SAM" id="Phobius"/>
    </source>
</evidence>
<dbReference type="GeneID" id="90035538"/>
<feature type="transmembrane region" description="Helical" evidence="2">
    <location>
        <begin position="60"/>
        <end position="83"/>
    </location>
</feature>